<keyword evidence="3" id="KW-1185">Reference proteome</keyword>
<evidence type="ECO:0000313" key="3">
    <source>
        <dbReference type="Proteomes" id="UP000499080"/>
    </source>
</evidence>
<reference evidence="2 3" key="1">
    <citation type="journal article" date="2019" name="Sci. Rep.">
        <title>Orb-weaving spider Araneus ventricosus genome elucidates the spidroin gene catalogue.</title>
        <authorList>
            <person name="Kono N."/>
            <person name="Nakamura H."/>
            <person name="Ohtoshi R."/>
            <person name="Moran D.A.P."/>
            <person name="Shinohara A."/>
            <person name="Yoshida Y."/>
            <person name="Fujiwara M."/>
            <person name="Mori M."/>
            <person name="Tomita M."/>
            <person name="Arakawa K."/>
        </authorList>
    </citation>
    <scope>NUCLEOTIDE SEQUENCE [LARGE SCALE GENOMIC DNA]</scope>
</reference>
<evidence type="ECO:0000313" key="2">
    <source>
        <dbReference type="EMBL" id="GBM89985.1"/>
    </source>
</evidence>
<comment type="caution">
    <text evidence="2">The sequence shown here is derived from an EMBL/GenBank/DDBJ whole genome shotgun (WGS) entry which is preliminary data.</text>
</comment>
<evidence type="ECO:0000256" key="1">
    <source>
        <dbReference type="SAM" id="MobiDB-lite"/>
    </source>
</evidence>
<dbReference type="Proteomes" id="UP000499080">
    <property type="component" value="Unassembled WGS sequence"/>
</dbReference>
<gene>
    <name evidence="2" type="ORF">AVEN_95468_1</name>
</gene>
<organism evidence="2 3">
    <name type="scientific">Araneus ventricosus</name>
    <name type="common">Orbweaver spider</name>
    <name type="synonym">Epeira ventricosa</name>
    <dbReference type="NCBI Taxonomy" id="182803"/>
    <lineage>
        <taxon>Eukaryota</taxon>
        <taxon>Metazoa</taxon>
        <taxon>Ecdysozoa</taxon>
        <taxon>Arthropoda</taxon>
        <taxon>Chelicerata</taxon>
        <taxon>Arachnida</taxon>
        <taxon>Araneae</taxon>
        <taxon>Araneomorphae</taxon>
        <taxon>Entelegynae</taxon>
        <taxon>Araneoidea</taxon>
        <taxon>Araneidae</taxon>
        <taxon>Araneus</taxon>
    </lineage>
</organism>
<accession>A0A4Y2JJA4</accession>
<sequence>MGCTPVHVTPDAAMLSIPRVPEIRQSALASGRGTTHEHLSITNHLPKRHAATPPPPATGPAAQEALLDMRVSNKFGQTPSPGILSARVHVNTIPQKLK</sequence>
<proteinExistence type="predicted"/>
<dbReference type="AlphaFoldDB" id="A0A4Y2JJA4"/>
<protein>
    <submittedName>
        <fullName evidence="2">Uncharacterized protein</fullName>
    </submittedName>
</protein>
<name>A0A4Y2JJA4_ARAVE</name>
<dbReference type="EMBL" id="BGPR01003588">
    <property type="protein sequence ID" value="GBM89985.1"/>
    <property type="molecule type" value="Genomic_DNA"/>
</dbReference>
<feature type="region of interest" description="Disordered" evidence="1">
    <location>
        <begin position="28"/>
        <end position="61"/>
    </location>
</feature>